<evidence type="ECO:0000256" key="2">
    <source>
        <dbReference type="ARBA" id="ARBA00022723"/>
    </source>
</evidence>
<keyword evidence="2" id="KW-0479">Metal-binding</keyword>
<dbReference type="PROSITE" id="PS50048">
    <property type="entry name" value="ZN2_CY6_FUNGAL_2"/>
    <property type="match status" value="1"/>
</dbReference>
<dbReference type="HOGENOM" id="CLU_025276_0_0_1"/>
<dbReference type="Pfam" id="PF04082">
    <property type="entry name" value="Fungal_trans"/>
    <property type="match status" value="1"/>
</dbReference>
<feature type="region of interest" description="Disordered" evidence="7">
    <location>
        <begin position="609"/>
        <end position="631"/>
    </location>
</feature>
<dbReference type="PROSITE" id="PS00463">
    <property type="entry name" value="ZN2_CY6_FUNGAL_1"/>
    <property type="match status" value="1"/>
</dbReference>
<comment type="caution">
    <text evidence="9">The sequence shown here is derived from an EMBL/GenBank/DDBJ whole genome shotgun (WGS) entry which is preliminary data.</text>
</comment>
<feature type="region of interest" description="Disordered" evidence="7">
    <location>
        <begin position="1"/>
        <end position="45"/>
    </location>
</feature>
<dbReference type="InterPro" id="IPR050987">
    <property type="entry name" value="AtrR-like"/>
</dbReference>
<dbReference type="Gene3D" id="4.10.240.10">
    <property type="entry name" value="Zn(2)-C6 fungal-type DNA-binding domain"/>
    <property type="match status" value="1"/>
</dbReference>
<organism evidence="9 10">
    <name type="scientific">Capronia coronata CBS 617.96</name>
    <dbReference type="NCBI Taxonomy" id="1182541"/>
    <lineage>
        <taxon>Eukaryota</taxon>
        <taxon>Fungi</taxon>
        <taxon>Dikarya</taxon>
        <taxon>Ascomycota</taxon>
        <taxon>Pezizomycotina</taxon>
        <taxon>Eurotiomycetes</taxon>
        <taxon>Chaetothyriomycetidae</taxon>
        <taxon>Chaetothyriales</taxon>
        <taxon>Herpotrichiellaceae</taxon>
        <taxon>Capronia</taxon>
    </lineage>
</organism>
<evidence type="ECO:0000256" key="5">
    <source>
        <dbReference type="ARBA" id="ARBA00023163"/>
    </source>
</evidence>
<dbReference type="STRING" id="1182541.W9ZHI1"/>
<proteinExistence type="predicted"/>
<dbReference type="GO" id="GO:0003677">
    <property type="term" value="F:DNA binding"/>
    <property type="evidence" value="ECO:0007669"/>
    <property type="project" value="UniProtKB-KW"/>
</dbReference>
<evidence type="ECO:0000256" key="1">
    <source>
        <dbReference type="ARBA" id="ARBA00004123"/>
    </source>
</evidence>
<evidence type="ECO:0000256" key="3">
    <source>
        <dbReference type="ARBA" id="ARBA00023015"/>
    </source>
</evidence>
<dbReference type="EMBL" id="AMWN01000002">
    <property type="protein sequence ID" value="EXJ93934.1"/>
    <property type="molecule type" value="Genomic_DNA"/>
</dbReference>
<evidence type="ECO:0000256" key="7">
    <source>
        <dbReference type="SAM" id="MobiDB-lite"/>
    </source>
</evidence>
<dbReference type="SUPFAM" id="SSF57701">
    <property type="entry name" value="Zn2/Cys6 DNA-binding domain"/>
    <property type="match status" value="1"/>
</dbReference>
<dbReference type="CDD" id="cd12148">
    <property type="entry name" value="fungal_TF_MHR"/>
    <property type="match status" value="1"/>
</dbReference>
<evidence type="ECO:0000259" key="8">
    <source>
        <dbReference type="PROSITE" id="PS50048"/>
    </source>
</evidence>
<dbReference type="GO" id="GO:0005634">
    <property type="term" value="C:nucleus"/>
    <property type="evidence" value="ECO:0007669"/>
    <property type="project" value="UniProtKB-SubCell"/>
</dbReference>
<comment type="subcellular location">
    <subcellularLocation>
        <location evidence="1">Nucleus</location>
    </subcellularLocation>
</comment>
<reference evidence="9 10" key="1">
    <citation type="submission" date="2013-03" db="EMBL/GenBank/DDBJ databases">
        <title>The Genome Sequence of Capronia coronata CBS 617.96.</title>
        <authorList>
            <consortium name="The Broad Institute Genomics Platform"/>
            <person name="Cuomo C."/>
            <person name="de Hoog S."/>
            <person name="Gorbushina A."/>
            <person name="Walker B."/>
            <person name="Young S.K."/>
            <person name="Zeng Q."/>
            <person name="Gargeya S."/>
            <person name="Fitzgerald M."/>
            <person name="Haas B."/>
            <person name="Abouelleil A."/>
            <person name="Allen A.W."/>
            <person name="Alvarado L."/>
            <person name="Arachchi H.M."/>
            <person name="Berlin A.M."/>
            <person name="Chapman S.B."/>
            <person name="Gainer-Dewar J."/>
            <person name="Goldberg J."/>
            <person name="Griggs A."/>
            <person name="Gujja S."/>
            <person name="Hansen M."/>
            <person name="Howarth C."/>
            <person name="Imamovic A."/>
            <person name="Ireland A."/>
            <person name="Larimer J."/>
            <person name="McCowan C."/>
            <person name="Murphy C."/>
            <person name="Pearson M."/>
            <person name="Poon T.W."/>
            <person name="Priest M."/>
            <person name="Roberts A."/>
            <person name="Saif S."/>
            <person name="Shea T."/>
            <person name="Sisk P."/>
            <person name="Sykes S."/>
            <person name="Wortman J."/>
            <person name="Nusbaum C."/>
            <person name="Birren B."/>
        </authorList>
    </citation>
    <scope>NUCLEOTIDE SEQUENCE [LARGE SCALE GENOMIC DNA]</scope>
    <source>
        <strain evidence="9 10">CBS 617.96</strain>
    </source>
</reference>
<name>W9ZHI1_9EURO</name>
<feature type="domain" description="Zn(2)-C6 fungal-type" evidence="8">
    <location>
        <begin position="52"/>
        <end position="82"/>
    </location>
</feature>
<dbReference type="PANTHER" id="PTHR46910:SF3">
    <property type="entry name" value="HALOTOLERANCE PROTEIN 9-RELATED"/>
    <property type="match status" value="1"/>
</dbReference>
<dbReference type="InterPro" id="IPR001138">
    <property type="entry name" value="Zn2Cys6_DnaBD"/>
</dbReference>
<gene>
    <name evidence="9" type="ORF">A1O1_02327</name>
</gene>
<dbReference type="InterPro" id="IPR007219">
    <property type="entry name" value="XnlR_reg_dom"/>
</dbReference>
<dbReference type="GO" id="GO:0008270">
    <property type="term" value="F:zinc ion binding"/>
    <property type="evidence" value="ECO:0007669"/>
    <property type="project" value="InterPro"/>
</dbReference>
<keyword evidence="10" id="KW-1185">Reference proteome</keyword>
<dbReference type="CDD" id="cd00067">
    <property type="entry name" value="GAL4"/>
    <property type="match status" value="1"/>
</dbReference>
<protein>
    <recommendedName>
        <fullName evidence="8">Zn(2)-C6 fungal-type domain-containing protein</fullName>
    </recommendedName>
</protein>
<sequence>MVSEAHVTASPRLAAAPASPADPGMADVSDVTIGDSPAESFSGDPRKYVSHACEACRFRRSKCDGKLPTCSTCKKRRTGCTYSEIDRRRGKLKKHETDALLQQVRSLQDIISTLQIASDEDAQALLKKIRRDQTELIDSVSLFDGPSPVSETLADYRQSQERDLKPAVDIHVPASHIYTPENLPPEGLIKHTLETYLNCCSTLFYILHEQDVNDILKRMYVSKDPVDTATLGEVCAVAAIGSHYDPDNVPLSVMEALYRTASVYMHDCIENDFLRGMRTLLCLSMYSFMTKRSSARLSIASGLQIARWVRLHRQVASDDWQLWRRVYRTLVFMECWLSSSLGYRWNLSDEEVKFTQLEIVEPVPTLDNAIQAQMSAVGILLANILKDVYRSSSVVFSIVRKHSTILEDWRRSLPAPMQLSSILDPGFSGGAGLEERHRRSLMLVHIMGFGAQILLQRRLLVAMADCEMNKRWTLDGSREEGASIRQECVAAAKSCVQLFDCLGYTTASMFRRCWLCIGHAFSVSSVLLFEAAHNLLYGVSNGVDELLTQCQKCIDVLQGCSLADRVARTMLDIVLPLHQDLQGLANADSKQNRQSGIYNLLQNPHSVPLSFQKPHSDNHGSDSIMAESDSNTAPRIRAAAIPAMQKAIDVLGNPFGHPRRLNIESFSPGDPDVPSWWN</sequence>
<evidence type="ECO:0000313" key="10">
    <source>
        <dbReference type="Proteomes" id="UP000019484"/>
    </source>
</evidence>
<keyword evidence="6" id="KW-0539">Nucleus</keyword>
<dbReference type="OrthoDB" id="1919336at2759"/>
<dbReference type="Pfam" id="PF00172">
    <property type="entry name" value="Zn_clus"/>
    <property type="match status" value="1"/>
</dbReference>
<accession>W9ZHI1</accession>
<dbReference type="eggNOG" id="ENOG502S6G9">
    <property type="taxonomic scope" value="Eukaryota"/>
</dbReference>
<keyword evidence="3" id="KW-0805">Transcription regulation</keyword>
<dbReference type="AlphaFoldDB" id="W9ZHI1"/>
<keyword evidence="5" id="KW-0804">Transcription</keyword>
<dbReference type="GO" id="GO:0000981">
    <property type="term" value="F:DNA-binding transcription factor activity, RNA polymerase II-specific"/>
    <property type="evidence" value="ECO:0007669"/>
    <property type="project" value="InterPro"/>
</dbReference>
<dbReference type="InterPro" id="IPR036864">
    <property type="entry name" value="Zn2-C6_fun-type_DNA-bd_sf"/>
</dbReference>
<keyword evidence="4" id="KW-0238">DNA-binding</keyword>
<dbReference type="PANTHER" id="PTHR46910">
    <property type="entry name" value="TRANSCRIPTION FACTOR PDR1"/>
    <property type="match status" value="1"/>
</dbReference>
<dbReference type="RefSeq" id="XP_007721428.1">
    <property type="nucleotide sequence ID" value="XM_007723238.1"/>
</dbReference>
<evidence type="ECO:0000256" key="6">
    <source>
        <dbReference type="ARBA" id="ARBA00023242"/>
    </source>
</evidence>
<dbReference type="SMART" id="SM00066">
    <property type="entry name" value="GAL4"/>
    <property type="match status" value="1"/>
</dbReference>
<evidence type="ECO:0000313" key="9">
    <source>
        <dbReference type="EMBL" id="EXJ93934.1"/>
    </source>
</evidence>
<feature type="compositionally biased region" description="Low complexity" evidence="7">
    <location>
        <begin position="9"/>
        <end position="26"/>
    </location>
</feature>
<evidence type="ECO:0000256" key="4">
    <source>
        <dbReference type="ARBA" id="ARBA00023125"/>
    </source>
</evidence>
<dbReference type="Proteomes" id="UP000019484">
    <property type="component" value="Unassembled WGS sequence"/>
</dbReference>
<dbReference type="GO" id="GO:0006351">
    <property type="term" value="P:DNA-templated transcription"/>
    <property type="evidence" value="ECO:0007669"/>
    <property type="project" value="InterPro"/>
</dbReference>
<dbReference type="GeneID" id="19157227"/>